<feature type="region of interest" description="Disordered" evidence="1">
    <location>
        <begin position="65"/>
        <end position="115"/>
    </location>
</feature>
<keyword evidence="2" id="KW-1133">Transmembrane helix</keyword>
<comment type="caution">
    <text evidence="3">The sequence shown here is derived from an EMBL/GenBank/DDBJ whole genome shotgun (WGS) entry which is preliminary data.</text>
</comment>
<evidence type="ECO:0000313" key="3">
    <source>
        <dbReference type="EMBL" id="GIG45073.1"/>
    </source>
</evidence>
<evidence type="ECO:0000256" key="2">
    <source>
        <dbReference type="SAM" id="Phobius"/>
    </source>
</evidence>
<evidence type="ECO:0000313" key="4">
    <source>
        <dbReference type="Proteomes" id="UP000660611"/>
    </source>
</evidence>
<keyword evidence="2" id="KW-0472">Membrane</keyword>
<feature type="compositionally biased region" description="Low complexity" evidence="1">
    <location>
        <begin position="65"/>
        <end position="88"/>
    </location>
</feature>
<dbReference type="Proteomes" id="UP000660611">
    <property type="component" value="Unassembled WGS sequence"/>
</dbReference>
<dbReference type="RefSeq" id="WP_203846880.1">
    <property type="nucleotide sequence ID" value="NZ_BONQ01000049.1"/>
</dbReference>
<evidence type="ECO:0000256" key="1">
    <source>
        <dbReference type="SAM" id="MobiDB-lite"/>
    </source>
</evidence>
<feature type="transmembrane region" description="Helical" evidence="2">
    <location>
        <begin position="42"/>
        <end position="62"/>
    </location>
</feature>
<dbReference type="EMBL" id="BONQ01000049">
    <property type="protein sequence ID" value="GIG45073.1"/>
    <property type="molecule type" value="Genomic_DNA"/>
</dbReference>
<organism evidence="3 4">
    <name type="scientific">Dactylosporangium siamense</name>
    <dbReference type="NCBI Taxonomy" id="685454"/>
    <lineage>
        <taxon>Bacteria</taxon>
        <taxon>Bacillati</taxon>
        <taxon>Actinomycetota</taxon>
        <taxon>Actinomycetes</taxon>
        <taxon>Micromonosporales</taxon>
        <taxon>Micromonosporaceae</taxon>
        <taxon>Dactylosporangium</taxon>
    </lineage>
</organism>
<sequence>MNDIDQVFTTALQERAGGDVRVEALLDGARRRGIRHRRNRRLATGAGAALAVAAVLAATTLLPRGAPTPAPGGSAPPSSADPSPAASSIVEKPRPPAASLAPLTAGGGVGEGRQIHLDTVDPAPFTLAWTSSNGLETIQASRGKTSKFGYSTYLAVVTQTAERLDQETAHMFANEPQTEPLRINGGATGTLRWSQEMATLRWQPLPGVWAMAWVMFHDSVPDPLPVITADDARGAMLEVSSAIRYDRVLRCTAQFRLTWAPPGTKTSTCSLQWTGTTGSASFGFTVPGRGTFSVSDTDAADWQPNTTYAGKQVQSDRDGSRIVVDGHGYLIEPGDSGLTKDQQLHVLTGIQPSAATDDPVR</sequence>
<accession>A0A919UBX0</accession>
<dbReference type="AlphaFoldDB" id="A0A919UBX0"/>
<proteinExistence type="predicted"/>
<keyword evidence="4" id="KW-1185">Reference proteome</keyword>
<reference evidence="3" key="1">
    <citation type="submission" date="2021-01" db="EMBL/GenBank/DDBJ databases">
        <title>Whole genome shotgun sequence of Dactylosporangium siamense NBRC 106093.</title>
        <authorList>
            <person name="Komaki H."/>
            <person name="Tamura T."/>
        </authorList>
    </citation>
    <scope>NUCLEOTIDE SEQUENCE</scope>
    <source>
        <strain evidence="3">NBRC 106093</strain>
    </source>
</reference>
<gene>
    <name evidence="3" type="ORF">Dsi01nite_031140</name>
</gene>
<name>A0A919UBX0_9ACTN</name>
<protein>
    <submittedName>
        <fullName evidence="3">Uncharacterized protein</fullName>
    </submittedName>
</protein>
<keyword evidence="2" id="KW-0812">Transmembrane</keyword>